<organism evidence="9 10">
    <name type="scientific">Streptosporangium pseudovulgare</name>
    <dbReference type="NCBI Taxonomy" id="35765"/>
    <lineage>
        <taxon>Bacteria</taxon>
        <taxon>Bacillati</taxon>
        <taxon>Actinomycetota</taxon>
        <taxon>Actinomycetes</taxon>
        <taxon>Streptosporangiales</taxon>
        <taxon>Streptosporangiaceae</taxon>
        <taxon>Streptosporangium</taxon>
    </lineage>
</organism>
<dbReference type="PANTHER" id="PTHR43466:SF1">
    <property type="entry name" value="2-OXO-4-HYDROXY-4-CARBOXY-5-UREIDOIMIDAZOLINE DECARBOXYLASE-RELATED"/>
    <property type="match status" value="1"/>
</dbReference>
<keyword evidence="5" id="KW-0210">Decarboxylase</keyword>
<dbReference type="EC" id="4.1.1.97" evidence="3"/>
<proteinExistence type="predicted"/>
<dbReference type="Proteomes" id="UP000611554">
    <property type="component" value="Unassembled WGS sequence"/>
</dbReference>
<reference evidence="10" key="1">
    <citation type="journal article" date="2019" name="Int. J. Syst. Evol. Microbiol.">
        <title>The Global Catalogue of Microorganisms (GCM) 10K type strain sequencing project: providing services to taxonomists for standard genome sequencing and annotation.</title>
        <authorList>
            <consortium name="The Broad Institute Genomics Platform"/>
            <consortium name="The Broad Institute Genome Sequencing Center for Infectious Disease"/>
            <person name="Wu L."/>
            <person name="Ma J."/>
        </authorList>
    </citation>
    <scope>NUCLEOTIDE SEQUENCE [LARGE SCALE GENOMIC DNA]</scope>
    <source>
        <strain evidence="10">JCM 3115</strain>
    </source>
</reference>
<evidence type="ECO:0000256" key="1">
    <source>
        <dbReference type="ARBA" id="ARBA00001163"/>
    </source>
</evidence>
<comment type="catalytic activity">
    <reaction evidence="1">
        <text>5-hydroxy-2-oxo-4-ureido-2,5-dihydro-1H-imidazole-5-carboxylate + H(+) = (S)-allantoin + CO2</text>
        <dbReference type="Rhea" id="RHEA:26301"/>
        <dbReference type="ChEBI" id="CHEBI:15378"/>
        <dbReference type="ChEBI" id="CHEBI:15678"/>
        <dbReference type="ChEBI" id="CHEBI:16526"/>
        <dbReference type="ChEBI" id="CHEBI:58639"/>
        <dbReference type="EC" id="4.1.1.97"/>
    </reaction>
</comment>
<accession>A0ABQ2QDU7</accession>
<feature type="compositionally biased region" description="Low complexity" evidence="7">
    <location>
        <begin position="85"/>
        <end position="101"/>
    </location>
</feature>
<feature type="domain" description="Oxo-4-hydroxy-4-carboxy-5-ureidoimidazoline decarboxylase" evidence="8">
    <location>
        <begin position="16"/>
        <end position="83"/>
    </location>
</feature>
<dbReference type="InterPro" id="IPR036778">
    <property type="entry name" value="OHCU_decarboxylase_sf"/>
</dbReference>
<dbReference type="SUPFAM" id="SSF158694">
    <property type="entry name" value="UraD-Like"/>
    <property type="match status" value="2"/>
</dbReference>
<evidence type="ECO:0000256" key="6">
    <source>
        <dbReference type="ARBA" id="ARBA00023239"/>
    </source>
</evidence>
<evidence type="ECO:0000256" key="2">
    <source>
        <dbReference type="ARBA" id="ARBA00004754"/>
    </source>
</evidence>
<evidence type="ECO:0000256" key="4">
    <source>
        <dbReference type="ARBA" id="ARBA00022631"/>
    </source>
</evidence>
<evidence type="ECO:0000313" key="10">
    <source>
        <dbReference type="Proteomes" id="UP000611554"/>
    </source>
</evidence>
<feature type="region of interest" description="Disordered" evidence="7">
    <location>
        <begin position="77"/>
        <end position="141"/>
    </location>
</feature>
<keyword evidence="10" id="KW-1185">Reference proteome</keyword>
<keyword evidence="6" id="KW-0456">Lyase</keyword>
<dbReference type="EMBL" id="BMQJ01000001">
    <property type="protein sequence ID" value="GGP77685.1"/>
    <property type="molecule type" value="Genomic_DNA"/>
</dbReference>
<feature type="domain" description="Oxo-4-hydroxy-4-carboxy-5-ureidoimidazoline decarboxylase" evidence="8">
    <location>
        <begin position="130"/>
        <end position="212"/>
    </location>
</feature>
<evidence type="ECO:0000313" key="9">
    <source>
        <dbReference type="EMBL" id="GGP77685.1"/>
    </source>
</evidence>
<evidence type="ECO:0000256" key="3">
    <source>
        <dbReference type="ARBA" id="ARBA00012257"/>
    </source>
</evidence>
<evidence type="ECO:0000259" key="8">
    <source>
        <dbReference type="Pfam" id="PF09349"/>
    </source>
</evidence>
<name>A0ABQ2QDU7_9ACTN</name>
<evidence type="ECO:0000256" key="7">
    <source>
        <dbReference type="SAM" id="MobiDB-lite"/>
    </source>
</evidence>
<comment type="pathway">
    <text evidence="2">Purine metabolism; urate degradation; (S)-allantoin from urate: step 3/3.</text>
</comment>
<dbReference type="InterPro" id="IPR018020">
    <property type="entry name" value="OHCU_decarboxylase"/>
</dbReference>
<protein>
    <recommendedName>
        <fullName evidence="3">2-oxo-4-hydroxy-4-carboxy-5-ureidoimidazoline decarboxylase</fullName>
        <ecNumber evidence="3">4.1.1.97</ecNumber>
    </recommendedName>
</protein>
<sequence>MPNIDAAAPAGPAGFNALGAAGAEAGLLACCASPVFAREVAARRPYRDLAALESAVEAAVLGLPWPEVLTALAAHPRIGEPPRDGGAASGATGPGTVAHGVTGPGAGGAGAASRDAAGDGCGPAPPGAGGREASWSRREQSGVAGADPAVLAALAEGNRAYEARFGHIYLVRAAGLTAGEMLDRLRARLRNDEETERDVVRTELAGIARLRVARLLEDPEGTA</sequence>
<evidence type="ECO:0000256" key="5">
    <source>
        <dbReference type="ARBA" id="ARBA00022793"/>
    </source>
</evidence>
<gene>
    <name evidence="9" type="ORF">GCM10010140_02140</name>
</gene>
<dbReference type="Pfam" id="PF09349">
    <property type="entry name" value="OHCU_decarbox"/>
    <property type="match status" value="2"/>
</dbReference>
<dbReference type="RefSeq" id="WP_189244532.1">
    <property type="nucleotide sequence ID" value="NZ_BMQJ01000001.1"/>
</dbReference>
<dbReference type="PANTHER" id="PTHR43466">
    <property type="entry name" value="2-OXO-4-HYDROXY-4-CARBOXY-5-UREIDOIMIDAZOLINE DECARBOXYLASE-RELATED"/>
    <property type="match status" value="1"/>
</dbReference>
<comment type="caution">
    <text evidence="9">The sequence shown here is derived from an EMBL/GenBank/DDBJ whole genome shotgun (WGS) entry which is preliminary data.</text>
</comment>
<keyword evidence="4" id="KW-0659">Purine metabolism</keyword>
<dbReference type="Gene3D" id="1.10.3330.10">
    <property type="entry name" value="Oxo-4-hydroxy-4-carboxy-5-ureidoimidazoline decarboxylase"/>
    <property type="match status" value="1"/>
</dbReference>